<evidence type="ECO:0000313" key="1">
    <source>
        <dbReference type="EMBL" id="CBY08538.1"/>
    </source>
</evidence>
<reference evidence="1" key="1">
    <citation type="journal article" date="2010" name="Science">
        <title>Plasticity of animal genome architecture unmasked by rapid evolution of a pelagic tunicate.</title>
        <authorList>
            <person name="Denoeud F."/>
            <person name="Henriet S."/>
            <person name="Mungpakdee S."/>
            <person name="Aury J.M."/>
            <person name="Da Silva C."/>
            <person name="Brinkmann H."/>
            <person name="Mikhaleva J."/>
            <person name="Olsen L.C."/>
            <person name="Jubin C."/>
            <person name="Canestro C."/>
            <person name="Bouquet J.M."/>
            <person name="Danks G."/>
            <person name="Poulain J."/>
            <person name="Campsteijn C."/>
            <person name="Adamski M."/>
            <person name="Cross I."/>
            <person name="Yadetie F."/>
            <person name="Muffato M."/>
            <person name="Louis A."/>
            <person name="Butcher S."/>
            <person name="Tsagkogeorga G."/>
            <person name="Konrad A."/>
            <person name="Singh S."/>
            <person name="Jensen M.F."/>
            <person name="Cong E.H."/>
            <person name="Eikeseth-Otteraa H."/>
            <person name="Noel B."/>
            <person name="Anthouard V."/>
            <person name="Porcel B.M."/>
            <person name="Kachouri-Lafond R."/>
            <person name="Nishino A."/>
            <person name="Ugolini M."/>
            <person name="Chourrout P."/>
            <person name="Nishida H."/>
            <person name="Aasland R."/>
            <person name="Huzurbazar S."/>
            <person name="Westhof E."/>
            <person name="Delsuc F."/>
            <person name="Lehrach H."/>
            <person name="Reinhardt R."/>
            <person name="Weissenbach J."/>
            <person name="Roy S.W."/>
            <person name="Artiguenave F."/>
            <person name="Postlethwait J.H."/>
            <person name="Manak J.R."/>
            <person name="Thompson E.M."/>
            <person name="Jaillon O."/>
            <person name="Du Pasquier L."/>
            <person name="Boudinot P."/>
            <person name="Liberles D.A."/>
            <person name="Volff J.N."/>
            <person name="Philippe H."/>
            <person name="Lenhard B."/>
            <person name="Roest Crollius H."/>
            <person name="Wincker P."/>
            <person name="Chourrout D."/>
        </authorList>
    </citation>
    <scope>NUCLEOTIDE SEQUENCE [LARGE SCALE GENOMIC DNA]</scope>
</reference>
<organism evidence="1">
    <name type="scientific">Oikopleura dioica</name>
    <name type="common">Tunicate</name>
    <dbReference type="NCBI Taxonomy" id="34765"/>
    <lineage>
        <taxon>Eukaryota</taxon>
        <taxon>Metazoa</taxon>
        <taxon>Chordata</taxon>
        <taxon>Tunicata</taxon>
        <taxon>Appendicularia</taxon>
        <taxon>Copelata</taxon>
        <taxon>Oikopleuridae</taxon>
        <taxon>Oikopleura</taxon>
    </lineage>
</organism>
<name>E4XAG9_OIKDI</name>
<proteinExistence type="predicted"/>
<gene>
    <name evidence="1" type="ORF">GSOID_T00005114001</name>
</gene>
<evidence type="ECO:0000313" key="2">
    <source>
        <dbReference type="Proteomes" id="UP000001307"/>
    </source>
</evidence>
<dbReference type="InParanoid" id="E4XAG9"/>
<dbReference type="AlphaFoldDB" id="E4XAG9"/>
<keyword evidence="2" id="KW-1185">Reference proteome</keyword>
<dbReference type="Proteomes" id="UP000001307">
    <property type="component" value="Unassembled WGS sequence"/>
</dbReference>
<accession>E4XAG9</accession>
<protein>
    <submittedName>
        <fullName evidence="1">Uncharacterized protein</fullName>
    </submittedName>
</protein>
<dbReference type="OrthoDB" id="10409601at2759"/>
<sequence length="150" mass="17817">MGLIKYFPKLRPFIFQRTVQLTYDTITFVTETGNRSADYWEYVTNELAPIQKWDEVIAMDFIDKTSSVMRFFVDFIDDFVFEVDDIIGDLCDYYDDFATFENWTGFDICGNNFQNAKDIIDVLDNIVEFIELHYQLIEMFFDLYVNGNTN</sequence>
<dbReference type="EMBL" id="FN653032">
    <property type="protein sequence ID" value="CBY08538.1"/>
    <property type="molecule type" value="Genomic_DNA"/>
</dbReference>